<feature type="transmembrane region" description="Helical" evidence="4">
    <location>
        <begin position="280"/>
        <end position="299"/>
    </location>
</feature>
<feature type="transmembrane region" description="Helical" evidence="4">
    <location>
        <begin position="370"/>
        <end position="389"/>
    </location>
</feature>
<evidence type="ECO:0000259" key="5">
    <source>
        <dbReference type="PROSITE" id="PS50850"/>
    </source>
</evidence>
<keyword evidence="2 4" id="KW-1133">Transmembrane helix</keyword>
<dbReference type="GO" id="GO:0022857">
    <property type="term" value="F:transmembrane transporter activity"/>
    <property type="evidence" value="ECO:0007669"/>
    <property type="project" value="InterPro"/>
</dbReference>
<dbReference type="PANTHER" id="PTHR23523">
    <property type="match status" value="1"/>
</dbReference>
<feature type="transmembrane region" description="Helical" evidence="4">
    <location>
        <begin position="215"/>
        <end position="237"/>
    </location>
</feature>
<feature type="transmembrane region" description="Helical" evidence="4">
    <location>
        <begin position="108"/>
        <end position="130"/>
    </location>
</feature>
<organism evidence="6 7">
    <name type="scientific">Bowmanella pacifica</name>
    <dbReference type="NCBI Taxonomy" id="502051"/>
    <lineage>
        <taxon>Bacteria</taxon>
        <taxon>Pseudomonadati</taxon>
        <taxon>Pseudomonadota</taxon>
        <taxon>Gammaproteobacteria</taxon>
        <taxon>Alteromonadales</taxon>
        <taxon>Alteromonadaceae</taxon>
        <taxon>Bowmanella</taxon>
    </lineage>
</organism>
<proteinExistence type="predicted"/>
<feature type="transmembrane region" description="Helical" evidence="4">
    <location>
        <begin position="339"/>
        <end position="358"/>
    </location>
</feature>
<dbReference type="InterPro" id="IPR036259">
    <property type="entry name" value="MFS_trans_sf"/>
</dbReference>
<feature type="transmembrane region" description="Helical" evidence="4">
    <location>
        <begin position="305"/>
        <end position="327"/>
    </location>
</feature>
<feature type="transmembrane region" description="Helical" evidence="4">
    <location>
        <begin position="176"/>
        <end position="194"/>
    </location>
</feature>
<evidence type="ECO:0000313" key="6">
    <source>
        <dbReference type="EMBL" id="GGO73066.1"/>
    </source>
</evidence>
<keyword evidence="1 4" id="KW-0812">Transmembrane</keyword>
<protein>
    <submittedName>
        <fullName evidence="6">MFS transporter</fullName>
    </submittedName>
</protein>
<feature type="transmembrane region" description="Helical" evidence="4">
    <location>
        <begin position="85"/>
        <end position="102"/>
    </location>
</feature>
<sequence>MTQSSKAPTFQAAPPALLFITLLLIALNLRPVLASIGPLLDAMKQELTISYATASMLTTLPVAAMGAACFFGFAIASRFGMRPTISFSLVTLALATGLRFFVDSSFSLILSALAAGLGIALIQCLVPAIIKANYPARIAAMMGFYITAIMAGASLGSAVSPWFASFSAWRGGLGHWVWLAVAALVLWSLFSHRWHLPTQSAAGGATTRFWQHSRAWQLAMMFGLGTAAFVCVLAWLAPYAMENGMSAQQAGLLMGYLTLMEVLAGLLFPAWASRRNDRRIVLITLCLFQAAGFFGLMLAPHISLWFWATLLGLGVGGMFPMVMIVTMDHQEDPVMAGKLAAFVQGIGYLVASIAPWVAGIIRDKLASFDMAWLMLAVGAFVLLLLSLSLTPSSYARAFKVNLQPCPQV</sequence>
<evidence type="ECO:0000256" key="4">
    <source>
        <dbReference type="SAM" id="Phobius"/>
    </source>
</evidence>
<dbReference type="InterPro" id="IPR020846">
    <property type="entry name" value="MFS_dom"/>
</dbReference>
<reference evidence="6" key="2">
    <citation type="submission" date="2020-09" db="EMBL/GenBank/DDBJ databases">
        <authorList>
            <person name="Sun Q."/>
            <person name="Zhou Y."/>
        </authorList>
    </citation>
    <scope>NUCLEOTIDE SEQUENCE</scope>
    <source>
        <strain evidence="6">CGMCC 1.7086</strain>
    </source>
</reference>
<dbReference type="PROSITE" id="PS50850">
    <property type="entry name" value="MFS"/>
    <property type="match status" value="1"/>
</dbReference>
<dbReference type="RefSeq" id="WP_188697653.1">
    <property type="nucleotide sequence ID" value="NZ_BMLS01000006.1"/>
</dbReference>
<comment type="caution">
    <text evidence="6">The sequence shown here is derived from an EMBL/GenBank/DDBJ whole genome shotgun (WGS) entry which is preliminary data.</text>
</comment>
<dbReference type="SUPFAM" id="SSF103473">
    <property type="entry name" value="MFS general substrate transporter"/>
    <property type="match status" value="1"/>
</dbReference>
<dbReference type="Gene3D" id="1.20.1250.20">
    <property type="entry name" value="MFS general substrate transporter like domains"/>
    <property type="match status" value="2"/>
</dbReference>
<feature type="transmembrane region" description="Helical" evidence="4">
    <location>
        <begin position="142"/>
        <end position="164"/>
    </location>
</feature>
<feature type="transmembrane region" description="Helical" evidence="4">
    <location>
        <begin position="50"/>
        <end position="73"/>
    </location>
</feature>
<feature type="transmembrane region" description="Helical" evidence="4">
    <location>
        <begin position="249"/>
        <end position="268"/>
    </location>
</feature>
<dbReference type="PANTHER" id="PTHR23523:SF1">
    <property type="entry name" value="CYANATE TRANSPORT PROTEIN CYNX"/>
    <property type="match status" value="1"/>
</dbReference>
<dbReference type="AlphaFoldDB" id="A0A918DLU5"/>
<evidence type="ECO:0000256" key="1">
    <source>
        <dbReference type="ARBA" id="ARBA00022692"/>
    </source>
</evidence>
<dbReference type="Proteomes" id="UP000606935">
    <property type="component" value="Unassembled WGS sequence"/>
</dbReference>
<evidence type="ECO:0000256" key="3">
    <source>
        <dbReference type="ARBA" id="ARBA00023136"/>
    </source>
</evidence>
<evidence type="ECO:0000256" key="2">
    <source>
        <dbReference type="ARBA" id="ARBA00022989"/>
    </source>
</evidence>
<evidence type="ECO:0000313" key="7">
    <source>
        <dbReference type="Proteomes" id="UP000606935"/>
    </source>
</evidence>
<gene>
    <name evidence="6" type="ORF">GCM10010982_32730</name>
</gene>
<feature type="domain" description="Major facilitator superfamily (MFS) profile" evidence="5">
    <location>
        <begin position="14"/>
        <end position="394"/>
    </location>
</feature>
<accession>A0A918DLU5</accession>
<keyword evidence="3 4" id="KW-0472">Membrane</keyword>
<dbReference type="EMBL" id="BMLS01000006">
    <property type="protein sequence ID" value="GGO73066.1"/>
    <property type="molecule type" value="Genomic_DNA"/>
</dbReference>
<keyword evidence="7" id="KW-1185">Reference proteome</keyword>
<dbReference type="Pfam" id="PF07690">
    <property type="entry name" value="MFS_1"/>
    <property type="match status" value="1"/>
</dbReference>
<dbReference type="InterPro" id="IPR011701">
    <property type="entry name" value="MFS"/>
</dbReference>
<name>A0A918DLU5_9ALTE</name>
<dbReference type="InterPro" id="IPR052524">
    <property type="entry name" value="MFS_Cyanate_Porter"/>
</dbReference>
<reference evidence="6" key="1">
    <citation type="journal article" date="2014" name="Int. J. Syst. Evol. Microbiol.">
        <title>Complete genome sequence of Corynebacterium casei LMG S-19264T (=DSM 44701T), isolated from a smear-ripened cheese.</title>
        <authorList>
            <consortium name="US DOE Joint Genome Institute (JGI-PGF)"/>
            <person name="Walter F."/>
            <person name="Albersmeier A."/>
            <person name="Kalinowski J."/>
            <person name="Ruckert C."/>
        </authorList>
    </citation>
    <scope>NUCLEOTIDE SEQUENCE</scope>
    <source>
        <strain evidence="6">CGMCC 1.7086</strain>
    </source>
</reference>